<dbReference type="PANTHER" id="PTHR21198:SF7">
    <property type="entry name" value="ASPARTATE-GLUTAMATE RACEMASE FAMILY"/>
    <property type="match status" value="1"/>
</dbReference>
<gene>
    <name evidence="3" type="ORF">SAMN02745170_03756</name>
</gene>
<dbReference type="Pfam" id="PF01177">
    <property type="entry name" value="Asp_Glu_race"/>
    <property type="match status" value="1"/>
</dbReference>
<dbReference type="InterPro" id="IPR018187">
    <property type="entry name" value="Asp/Glu_racemase_AS_1"/>
</dbReference>
<dbReference type="PANTHER" id="PTHR21198">
    <property type="entry name" value="GLUTAMATE RACEMASE"/>
    <property type="match status" value="1"/>
</dbReference>
<accession>A0A1M6NFB6</accession>
<evidence type="ECO:0000313" key="4">
    <source>
        <dbReference type="Proteomes" id="UP000322917"/>
    </source>
</evidence>
<evidence type="ECO:0000256" key="2">
    <source>
        <dbReference type="ARBA" id="ARBA00023235"/>
    </source>
</evidence>
<dbReference type="Gene3D" id="3.40.50.1860">
    <property type="match status" value="2"/>
</dbReference>
<dbReference type="InterPro" id="IPR004380">
    <property type="entry name" value="Asp_race"/>
</dbReference>
<dbReference type="InterPro" id="IPR001920">
    <property type="entry name" value="Asp/Glu_race"/>
</dbReference>
<sequence length="230" mass="25755">MKTIGLIGGLSWESTAEYYRLLNRFAKEKKGGFSQAKCIVFSVDLAEILELQDKGDWERIGFILANAAKSLEVAGSDIILLCTNTMHKVAKDIQSTISVPFLHIADETGKCLVNNHIKQVGFLGTVFTMEQEFYIGRLREKFGLEVLIPEQTDRQKISNIIYYELCMGTINNESKKYYKEVMNKLAERGAQGIILGCTEISLLVKQKDSPIPLFDTTFMHAKAAFEAAIG</sequence>
<name>A0A1M6NFB6_9FIRM</name>
<dbReference type="SUPFAM" id="SSF53681">
    <property type="entry name" value="Aspartate/glutamate racemase"/>
    <property type="match status" value="2"/>
</dbReference>
<comment type="similarity">
    <text evidence="1">Belongs to the aspartate/glutamate racemases family.</text>
</comment>
<dbReference type="OrthoDB" id="9803739at2"/>
<dbReference type="EMBL" id="FQZD01000053">
    <property type="protein sequence ID" value="SHJ94415.1"/>
    <property type="molecule type" value="Genomic_DNA"/>
</dbReference>
<evidence type="ECO:0000313" key="3">
    <source>
        <dbReference type="EMBL" id="SHJ94415.1"/>
    </source>
</evidence>
<dbReference type="PROSITE" id="PS00924">
    <property type="entry name" value="ASP_GLU_RACEMASE_2"/>
    <property type="match status" value="1"/>
</dbReference>
<proteinExistence type="inferred from homology"/>
<dbReference type="PROSITE" id="PS00923">
    <property type="entry name" value="ASP_GLU_RACEMASE_1"/>
    <property type="match status" value="1"/>
</dbReference>
<dbReference type="Proteomes" id="UP000322917">
    <property type="component" value="Unassembled WGS sequence"/>
</dbReference>
<organism evidence="3 4">
    <name type="scientific">Propionispora hippei DSM 15287</name>
    <dbReference type="NCBI Taxonomy" id="1123003"/>
    <lineage>
        <taxon>Bacteria</taxon>
        <taxon>Bacillati</taxon>
        <taxon>Bacillota</taxon>
        <taxon>Negativicutes</taxon>
        <taxon>Selenomonadales</taxon>
        <taxon>Sporomusaceae</taxon>
        <taxon>Propionispora</taxon>
    </lineage>
</organism>
<protein>
    <submittedName>
        <fullName evidence="3">Aspartate racemase</fullName>
    </submittedName>
</protein>
<reference evidence="3 4" key="1">
    <citation type="submission" date="2016-11" db="EMBL/GenBank/DDBJ databases">
        <authorList>
            <person name="Varghese N."/>
            <person name="Submissions S."/>
        </authorList>
    </citation>
    <scope>NUCLEOTIDE SEQUENCE [LARGE SCALE GENOMIC DNA]</scope>
    <source>
        <strain evidence="3 4">DSM 15287</strain>
    </source>
</reference>
<keyword evidence="4" id="KW-1185">Reference proteome</keyword>
<keyword evidence="2" id="KW-0413">Isomerase</keyword>
<dbReference type="NCBIfam" id="TIGR00035">
    <property type="entry name" value="asp_race"/>
    <property type="match status" value="1"/>
</dbReference>
<dbReference type="InterPro" id="IPR015942">
    <property type="entry name" value="Asp/Glu/hydantoin_racemase"/>
</dbReference>
<dbReference type="RefSeq" id="WP_149736291.1">
    <property type="nucleotide sequence ID" value="NZ_FQZD01000053.1"/>
</dbReference>
<dbReference type="AlphaFoldDB" id="A0A1M6NFB6"/>
<dbReference type="GO" id="GO:0047661">
    <property type="term" value="F:amino-acid racemase activity"/>
    <property type="evidence" value="ECO:0007669"/>
    <property type="project" value="InterPro"/>
</dbReference>
<evidence type="ECO:0000256" key="1">
    <source>
        <dbReference type="ARBA" id="ARBA00007847"/>
    </source>
</evidence>
<dbReference type="InterPro" id="IPR033134">
    <property type="entry name" value="Asp/Glu_racemase_AS_2"/>
</dbReference>